<reference evidence="3" key="4">
    <citation type="submission" date="2015-06" db="UniProtKB">
        <authorList>
            <consortium name="EnsemblMetazoa"/>
        </authorList>
    </citation>
    <scope>IDENTIFICATION</scope>
</reference>
<evidence type="ECO:0000313" key="3">
    <source>
        <dbReference type="EnsemblMetazoa" id="ADAC002702-PA"/>
    </source>
</evidence>
<protein>
    <submittedName>
        <fullName evidence="2 3">Uncharacterized protein</fullName>
    </submittedName>
</protein>
<feature type="compositionally biased region" description="Acidic residues" evidence="1">
    <location>
        <begin position="52"/>
        <end position="64"/>
    </location>
</feature>
<dbReference type="EMBL" id="ADMH02000632">
    <property type="protein sequence ID" value="ETN65510.1"/>
    <property type="molecule type" value="Genomic_DNA"/>
</dbReference>
<reference evidence="2 4" key="1">
    <citation type="journal article" date="2010" name="BMC Genomics">
        <title>Combination of measures distinguishes pre-miRNAs from other stem-loops in the genome of the newly sequenced Anopheles darlingi.</title>
        <authorList>
            <person name="Mendes N.D."/>
            <person name="Freitas A.T."/>
            <person name="Vasconcelos A.T."/>
            <person name="Sagot M.F."/>
        </authorList>
    </citation>
    <scope>NUCLEOTIDE SEQUENCE</scope>
</reference>
<dbReference type="Proteomes" id="UP000000673">
    <property type="component" value="Unassembled WGS sequence"/>
</dbReference>
<keyword evidence="4" id="KW-1185">Reference proteome</keyword>
<dbReference type="VEuPathDB" id="VectorBase:ADAC002702"/>
<proteinExistence type="predicted"/>
<reference evidence="2" key="2">
    <citation type="submission" date="2010-05" db="EMBL/GenBank/DDBJ databases">
        <authorList>
            <person name="Almeida L.G."/>
            <person name="Nicolas M.F."/>
            <person name="Souza R.C."/>
            <person name="Vasconcelos A.T.R."/>
        </authorList>
    </citation>
    <scope>NUCLEOTIDE SEQUENCE</scope>
</reference>
<name>W5JRH4_ANODA</name>
<dbReference type="AlphaFoldDB" id="W5JRH4"/>
<reference evidence="2" key="3">
    <citation type="journal article" date="2013" name="Nucleic Acids Res.">
        <title>The genome of Anopheles darlingi, the main neotropical malaria vector.</title>
        <authorList>
            <person name="Marinotti O."/>
            <person name="Cerqueira G.C."/>
            <person name="de Almeida L.G."/>
            <person name="Ferro M.I."/>
            <person name="Loreto E.L."/>
            <person name="Zaha A."/>
            <person name="Teixeira S.M."/>
            <person name="Wespiser A.R."/>
            <person name="Almeida E Silva A."/>
            <person name="Schlindwein A.D."/>
            <person name="Pacheco A.C."/>
            <person name="Silva A.L."/>
            <person name="Graveley B.R."/>
            <person name="Walenz B.P."/>
            <person name="Lima Bde A."/>
            <person name="Ribeiro C.A."/>
            <person name="Nunes-Silva C.G."/>
            <person name="de Carvalho C.R."/>
            <person name="Soares C.M."/>
            <person name="de Menezes C.B."/>
            <person name="Matiolli C."/>
            <person name="Caffrey D."/>
            <person name="Araujo D.A."/>
            <person name="de Oliveira D.M."/>
            <person name="Golenbock D."/>
            <person name="Grisard E.C."/>
            <person name="Fantinatti-Garboggini F."/>
            <person name="de Carvalho F.M."/>
            <person name="Barcellos F.G."/>
            <person name="Prosdocimi F."/>
            <person name="May G."/>
            <person name="Azevedo Junior G.M."/>
            <person name="Guimaraes G.M."/>
            <person name="Goldman G.H."/>
            <person name="Padilha I.Q."/>
            <person name="Batista Jda S."/>
            <person name="Ferro J.A."/>
            <person name="Ribeiro J.M."/>
            <person name="Fietto J.L."/>
            <person name="Dabbas K.M."/>
            <person name="Cerdeira L."/>
            <person name="Agnez-Lima L.F."/>
            <person name="Brocchi M."/>
            <person name="de Carvalho M.O."/>
            <person name="Teixeira Mde M."/>
            <person name="Diniz Maia Mde M."/>
            <person name="Goldman M.H."/>
            <person name="Cruz Schneider M.P."/>
            <person name="Felipe M.S."/>
            <person name="Hungria M."/>
            <person name="Nicolas M.F."/>
            <person name="Pereira M."/>
            <person name="Montes M.A."/>
            <person name="Cantao M.E."/>
            <person name="Vincentz M."/>
            <person name="Rafael M.S."/>
            <person name="Silverman N."/>
            <person name="Stoco P.H."/>
            <person name="Souza R.C."/>
            <person name="Vicentini R."/>
            <person name="Gazzinelli R.T."/>
            <person name="Neves Rde O."/>
            <person name="Silva R."/>
            <person name="Astolfi-Filho S."/>
            <person name="Maciel T.E."/>
            <person name="Urmenyi T.P."/>
            <person name="Tadei W.P."/>
            <person name="Camargo E.P."/>
            <person name="de Vasconcelos A.T."/>
        </authorList>
    </citation>
    <scope>NUCLEOTIDE SEQUENCE</scope>
</reference>
<dbReference type="HOGENOM" id="CLU_1769611_0_0_1"/>
<accession>W5JRH4</accession>
<evidence type="ECO:0000313" key="2">
    <source>
        <dbReference type="EMBL" id="ETN65510.1"/>
    </source>
</evidence>
<feature type="region of interest" description="Disordered" evidence="1">
    <location>
        <begin position="42"/>
        <end position="65"/>
    </location>
</feature>
<gene>
    <name evidence="2" type="ORF">AND_002702</name>
</gene>
<evidence type="ECO:0000313" key="4">
    <source>
        <dbReference type="Proteomes" id="UP000000673"/>
    </source>
</evidence>
<evidence type="ECO:0000256" key="1">
    <source>
        <dbReference type="SAM" id="MobiDB-lite"/>
    </source>
</evidence>
<sequence length="147" mass="16289">MQGWGVFVQTKQTIKPASMTTTSHHPQSNLTEGAQCRVILCETGPGTRDDPADNDDDDDHDDVNDGGALVVPQMVAFDRRDFKMEQGQQTTLSGDPLVVGDALTSGRCNMLLCFFFRCRSELLIQFYNSPVPEVTIAGARTCHRRRI</sequence>
<dbReference type="EnsemblMetazoa" id="ADAC002702-RA">
    <property type="protein sequence ID" value="ADAC002702-PA"/>
    <property type="gene ID" value="ADAC002702"/>
</dbReference>
<organism evidence="2">
    <name type="scientific">Anopheles darlingi</name>
    <name type="common">Mosquito</name>
    <dbReference type="NCBI Taxonomy" id="43151"/>
    <lineage>
        <taxon>Eukaryota</taxon>
        <taxon>Metazoa</taxon>
        <taxon>Ecdysozoa</taxon>
        <taxon>Arthropoda</taxon>
        <taxon>Hexapoda</taxon>
        <taxon>Insecta</taxon>
        <taxon>Pterygota</taxon>
        <taxon>Neoptera</taxon>
        <taxon>Endopterygota</taxon>
        <taxon>Diptera</taxon>
        <taxon>Nematocera</taxon>
        <taxon>Culicoidea</taxon>
        <taxon>Culicidae</taxon>
        <taxon>Anophelinae</taxon>
        <taxon>Anopheles</taxon>
    </lineage>
</organism>